<proteinExistence type="predicted"/>
<keyword evidence="1" id="KW-0472">Membrane</keyword>
<evidence type="ECO:0000313" key="3">
    <source>
        <dbReference type="WBParaSite" id="ASIM_0001575401-mRNA-1"/>
    </source>
</evidence>
<accession>A0A0M3K463</accession>
<feature type="domain" description="EGF-like" evidence="2">
    <location>
        <begin position="10"/>
        <end position="21"/>
    </location>
</feature>
<dbReference type="AlphaFoldDB" id="A0A0M3K463"/>
<feature type="transmembrane region" description="Helical" evidence="1">
    <location>
        <begin position="96"/>
        <end position="119"/>
    </location>
</feature>
<protein>
    <submittedName>
        <fullName evidence="3">EGF-like domain-containing protein</fullName>
    </submittedName>
</protein>
<organism evidence="3">
    <name type="scientific">Anisakis simplex</name>
    <name type="common">Herring worm</name>
    <dbReference type="NCBI Taxonomy" id="6269"/>
    <lineage>
        <taxon>Eukaryota</taxon>
        <taxon>Metazoa</taxon>
        <taxon>Ecdysozoa</taxon>
        <taxon>Nematoda</taxon>
        <taxon>Chromadorea</taxon>
        <taxon>Rhabditida</taxon>
        <taxon>Spirurina</taxon>
        <taxon>Ascaridomorpha</taxon>
        <taxon>Ascaridoidea</taxon>
        <taxon>Anisakidae</taxon>
        <taxon>Anisakis</taxon>
        <taxon>Anisakis simplex complex</taxon>
    </lineage>
</organism>
<dbReference type="WBParaSite" id="ASIM_0001575401-mRNA-1">
    <property type="protein sequence ID" value="ASIM_0001575401-mRNA-1"/>
    <property type="gene ID" value="ASIM_0001575401"/>
</dbReference>
<reference evidence="3" key="1">
    <citation type="submission" date="2017-02" db="UniProtKB">
        <authorList>
            <consortium name="WormBaseParasite"/>
        </authorList>
    </citation>
    <scope>IDENTIFICATION</scope>
</reference>
<keyword evidence="1" id="KW-1133">Transmembrane helix</keyword>
<name>A0A0M3K463_ANISI</name>
<dbReference type="PROSITE" id="PS00022">
    <property type="entry name" value="EGF_1"/>
    <property type="match status" value="1"/>
</dbReference>
<sequence length="170" mass="18832">LNLSVSSFKCICGSEYAGELCQYKVNDFCKGQHCDEGTVCTVTNGFAECVSYESLAYFSSCDETFCLNGAQCVPAINNRFKCLCADVDSSAHIATFSITTTVFLFGLVLLIVLSVLLICHSSNIGCYLLMPGESNYTRWDDEDGEPDDDRIPLEMIRSGTQYDFSYNLFQ</sequence>
<evidence type="ECO:0000259" key="2">
    <source>
        <dbReference type="PROSITE" id="PS00022"/>
    </source>
</evidence>
<dbReference type="InterPro" id="IPR000742">
    <property type="entry name" value="EGF"/>
</dbReference>
<evidence type="ECO:0000256" key="1">
    <source>
        <dbReference type="SAM" id="Phobius"/>
    </source>
</evidence>
<keyword evidence="1" id="KW-0812">Transmembrane</keyword>